<keyword evidence="1" id="KW-0456">Lyase</keyword>
<organism evidence="3 4">
    <name type="scientific">Natrarchaeobius chitinivorans</name>
    <dbReference type="NCBI Taxonomy" id="1679083"/>
    <lineage>
        <taxon>Archaea</taxon>
        <taxon>Methanobacteriati</taxon>
        <taxon>Methanobacteriota</taxon>
        <taxon>Stenosarchaea group</taxon>
        <taxon>Halobacteria</taxon>
        <taxon>Halobacteriales</taxon>
        <taxon>Natrialbaceae</taxon>
        <taxon>Natrarchaeobius</taxon>
    </lineage>
</organism>
<dbReference type="EMBL" id="REGA01000025">
    <property type="protein sequence ID" value="RQG90701.1"/>
    <property type="molecule type" value="Genomic_DNA"/>
</dbReference>
<gene>
    <name evidence="1" type="primary">mptD</name>
    <name evidence="3" type="ORF">EA473_20550</name>
</gene>
<proteinExistence type="inferred from homology"/>
<comment type="function">
    <text evidence="1">Catalyzes the conversion of 7,8-dihydroneopterin (H2Neo) to 6-hydroxymethyl-7,8-dihydropterin (6-HMD).</text>
</comment>
<comment type="catalytic activity">
    <reaction evidence="1">
        <text>7,8-dihydroneopterin = 6-hydroxymethyl-7,8-dihydropterin + glycolaldehyde</text>
        <dbReference type="Rhea" id="RHEA:10540"/>
        <dbReference type="ChEBI" id="CHEBI:17001"/>
        <dbReference type="ChEBI" id="CHEBI:17071"/>
        <dbReference type="ChEBI" id="CHEBI:44841"/>
        <dbReference type="EC" id="4.1.2.25"/>
    </reaction>
</comment>
<dbReference type="Pfam" id="PF04038">
    <property type="entry name" value="DHNA"/>
    <property type="match status" value="1"/>
</dbReference>
<feature type="binding site" evidence="1">
    <location>
        <position position="118"/>
    </location>
    <ligand>
        <name>substrate</name>
    </ligand>
</feature>
<dbReference type="Gene3D" id="3.30.1300.20">
    <property type="entry name" value="7,8-dihydroneopterin aldolase (MptD)"/>
    <property type="match status" value="1"/>
</dbReference>
<protein>
    <recommendedName>
        <fullName evidence="1">Dihydroneopterin aldolase</fullName>
        <shortName evidence="1">DHNA</shortName>
        <ecNumber evidence="1">4.1.2.25</ecNumber>
    </recommendedName>
    <alternativeName>
        <fullName evidence="1">7,8-dihydroneopterin aldolase</fullName>
    </alternativeName>
</protein>
<feature type="domain" description="Dihydroneopterin aldolase MtpD C-terminal" evidence="2">
    <location>
        <begin position="14"/>
        <end position="121"/>
    </location>
</feature>
<comment type="similarity">
    <text evidence="1">Belongs to the archaeal dihydroneopterin aldolase family.</text>
</comment>
<name>A0A3N6M5X1_NATCH</name>
<evidence type="ECO:0000313" key="4">
    <source>
        <dbReference type="Proteomes" id="UP000282323"/>
    </source>
</evidence>
<dbReference type="HAMAP" id="MF_02130">
    <property type="entry name" value="DHNA_arch"/>
    <property type="match status" value="1"/>
</dbReference>
<evidence type="ECO:0000313" key="3">
    <source>
        <dbReference type="EMBL" id="RQG90701.1"/>
    </source>
</evidence>
<dbReference type="OrthoDB" id="132689at2157"/>
<dbReference type="InterPro" id="IPR007181">
    <property type="entry name" value="MtpD_C"/>
</dbReference>
<dbReference type="GO" id="GO:0004150">
    <property type="term" value="F:dihydroneopterin aldolase activity"/>
    <property type="evidence" value="ECO:0007669"/>
    <property type="project" value="UniProtKB-UniRule"/>
</dbReference>
<dbReference type="GO" id="GO:0046656">
    <property type="term" value="P:folic acid biosynthetic process"/>
    <property type="evidence" value="ECO:0007669"/>
    <property type="project" value="UniProtKB-KW"/>
</dbReference>
<dbReference type="InterPro" id="IPR027508">
    <property type="entry name" value="DHN_aldolase_MptD"/>
</dbReference>
<evidence type="ECO:0000259" key="2">
    <source>
        <dbReference type="Pfam" id="PF04038"/>
    </source>
</evidence>
<dbReference type="RefSeq" id="WP_124197424.1">
    <property type="nucleotide sequence ID" value="NZ_REGA01000025.1"/>
</dbReference>
<dbReference type="AlphaFoldDB" id="A0A3N6M5X1"/>
<feature type="binding site" evidence="1">
    <location>
        <position position="22"/>
    </location>
    <ligand>
        <name>substrate</name>
    </ligand>
</feature>
<comment type="caution">
    <text evidence="3">The sequence shown here is derived from an EMBL/GenBank/DDBJ whole genome shotgun (WGS) entry which is preliminary data.</text>
</comment>
<evidence type="ECO:0000256" key="1">
    <source>
        <dbReference type="HAMAP-Rule" id="MF_02130"/>
    </source>
</evidence>
<sequence length="126" mass="13824">MTDETEATDATTPTTAEAACFEAGIKFGSLYHQFAGTPLSLESAASIETAIEEAIENQPHCTDVTVTVQRDALEAELAEATAEYTELTGRFLEVEIVLEYDGCEVHTRMAMEDGYPLMRLEEVRGR</sequence>
<accession>A0A3N6M5X1</accession>
<dbReference type="Proteomes" id="UP000282323">
    <property type="component" value="Unassembled WGS sequence"/>
</dbReference>
<dbReference type="GO" id="GO:0046654">
    <property type="term" value="P:tetrahydrofolate biosynthetic process"/>
    <property type="evidence" value="ECO:0007669"/>
    <property type="project" value="UniProtKB-UniRule"/>
</dbReference>
<dbReference type="InterPro" id="IPR036839">
    <property type="entry name" value="MptD_sf"/>
</dbReference>
<keyword evidence="1" id="KW-0289">Folate biosynthesis</keyword>
<keyword evidence="4" id="KW-1185">Reference proteome</keyword>
<comment type="subunit">
    <text evidence="1">Homotetramer.</text>
</comment>
<dbReference type="EC" id="4.1.2.25" evidence="1"/>
<dbReference type="UniPathway" id="UPA00077">
    <property type="reaction ID" value="UER00154"/>
</dbReference>
<dbReference type="SUPFAM" id="SSF143560">
    <property type="entry name" value="MK0786-like"/>
    <property type="match status" value="1"/>
</dbReference>
<reference evidence="3 4" key="1">
    <citation type="submission" date="2018-10" db="EMBL/GenBank/DDBJ databases">
        <title>Natrarchaeobius chitinivorans gen. nov., sp. nov., and Natrarchaeobius haloalkaliphilus sp. nov., alkaliphilic, chitin-utilizing haloarchaea from hypersaline alkaline lakes.</title>
        <authorList>
            <person name="Sorokin D.Y."/>
            <person name="Elcheninov A.G."/>
            <person name="Kostrikina N.A."/>
            <person name="Bale N.J."/>
            <person name="Sinninghe Damste J.S."/>
            <person name="Khijniak T.V."/>
            <person name="Kublanov I.V."/>
            <person name="Toshchakov S.V."/>
        </authorList>
    </citation>
    <scope>NUCLEOTIDE SEQUENCE [LARGE SCALE GENOMIC DNA]</scope>
    <source>
        <strain evidence="3 4">AArcht4T</strain>
    </source>
</reference>
<comment type="pathway">
    <text evidence="1">Cofactor biosynthesis; tetrahydrofolate biosynthesis; 2-amino-4-hydroxy-6-hydroxymethyl-7,8-dihydropteridine diphosphate from 7,8-dihydroneopterin triphosphate: step 3/4.</text>
</comment>